<sequence length="199" mass="23177">MLQQIISDHAPAEWSNVNIFNFTTDYNLIGIHNTSDEFQFWARKVSGDFNLGVTDIYKLENPFLYAQYLLKKEEYEVIKSTRVLELFHDTARDNVSSIASGNLNWRLSRRVKFGKGVSFSPFPKYANSKSSWNNRKQRVMIIADVLVGKIEPVDSDVNLPKDDNDTTVGNKGKVYVKYDDNEFYPKIFVYYNSRYDYGY</sequence>
<dbReference type="GO" id="GO:1990404">
    <property type="term" value="F:NAD+-protein mono-ADP-ribosyltransferase activity"/>
    <property type="evidence" value="ECO:0007669"/>
    <property type="project" value="TreeGrafter"/>
</dbReference>
<dbReference type="OrthoDB" id="6133115at2759"/>
<dbReference type="InterPro" id="IPR051712">
    <property type="entry name" value="ARTD-AVP"/>
</dbReference>
<proteinExistence type="predicted"/>
<dbReference type="PANTHER" id="PTHR45740:SF2">
    <property type="entry name" value="POLY [ADP-RIBOSE] POLYMERASE"/>
    <property type="match status" value="1"/>
</dbReference>
<dbReference type="GO" id="GO:0005634">
    <property type="term" value="C:nucleus"/>
    <property type="evidence" value="ECO:0007669"/>
    <property type="project" value="TreeGrafter"/>
</dbReference>
<dbReference type="KEGG" id="ppyr:116160260"/>
<dbReference type="PROSITE" id="PS51059">
    <property type="entry name" value="PARP_CATALYTIC"/>
    <property type="match status" value="1"/>
</dbReference>
<dbReference type="EMBL" id="GEZM01020154">
    <property type="protein sequence ID" value="JAV89356.1"/>
    <property type="molecule type" value="Transcribed_RNA"/>
</dbReference>
<feature type="domain" description="PARP catalytic" evidence="2">
    <location>
        <begin position="8"/>
        <end position="199"/>
    </location>
</feature>
<organism evidence="3">
    <name type="scientific">Photinus pyralis</name>
    <name type="common">Common eastern firefly</name>
    <name type="synonym">Lampyris pyralis</name>
    <dbReference type="NCBI Taxonomy" id="7054"/>
    <lineage>
        <taxon>Eukaryota</taxon>
        <taxon>Metazoa</taxon>
        <taxon>Ecdysozoa</taxon>
        <taxon>Arthropoda</taxon>
        <taxon>Hexapoda</taxon>
        <taxon>Insecta</taxon>
        <taxon>Pterygota</taxon>
        <taxon>Neoptera</taxon>
        <taxon>Endopterygota</taxon>
        <taxon>Coleoptera</taxon>
        <taxon>Polyphaga</taxon>
        <taxon>Elateriformia</taxon>
        <taxon>Elateroidea</taxon>
        <taxon>Lampyridae</taxon>
        <taxon>Lampyrinae</taxon>
        <taxon>Photinus</taxon>
    </lineage>
</organism>
<name>A0A1Y1MY92_PHOPY</name>
<dbReference type="Pfam" id="PF00644">
    <property type="entry name" value="PARP"/>
    <property type="match status" value="1"/>
</dbReference>
<dbReference type="GeneID" id="116160260"/>
<evidence type="ECO:0000256" key="1">
    <source>
        <dbReference type="RuleBase" id="RU362114"/>
    </source>
</evidence>
<dbReference type="RefSeq" id="XP_031329281.1">
    <property type="nucleotide sequence ID" value="XM_031473421.1"/>
</dbReference>
<protein>
    <recommendedName>
        <fullName evidence="1">Poly [ADP-ribose] polymerase</fullName>
        <shortName evidence="1">PARP</shortName>
        <ecNumber evidence="1">2.4.2.-</ecNumber>
    </recommendedName>
</protein>
<dbReference type="EMBL" id="GEZM01020155">
    <property type="protein sequence ID" value="JAV89355.1"/>
    <property type="molecule type" value="Transcribed_RNA"/>
</dbReference>
<keyword evidence="1" id="KW-0808">Transferase</keyword>
<dbReference type="EMBL" id="GEZM01020156">
    <property type="protein sequence ID" value="JAV89354.1"/>
    <property type="molecule type" value="Transcribed_RNA"/>
</dbReference>
<dbReference type="Gene3D" id="3.90.228.10">
    <property type="match status" value="1"/>
</dbReference>
<dbReference type="RefSeq" id="XP_031329282.1">
    <property type="nucleotide sequence ID" value="XM_031473422.1"/>
</dbReference>
<accession>A0A1Y1MY92</accession>
<dbReference type="InterPro" id="IPR012317">
    <property type="entry name" value="Poly(ADP-ribose)pol_cat_dom"/>
</dbReference>
<keyword evidence="1" id="KW-0520">NAD</keyword>
<dbReference type="SUPFAM" id="SSF56399">
    <property type="entry name" value="ADP-ribosylation"/>
    <property type="match status" value="1"/>
</dbReference>
<keyword evidence="1" id="KW-0328">Glycosyltransferase</keyword>
<dbReference type="RefSeq" id="XP_031329280.1">
    <property type="nucleotide sequence ID" value="XM_031473420.1"/>
</dbReference>
<dbReference type="PANTHER" id="PTHR45740">
    <property type="entry name" value="POLY [ADP-RIBOSE] POLYMERASE"/>
    <property type="match status" value="1"/>
</dbReference>
<evidence type="ECO:0000259" key="2">
    <source>
        <dbReference type="PROSITE" id="PS51059"/>
    </source>
</evidence>
<dbReference type="EC" id="2.4.2.-" evidence="1"/>
<dbReference type="RefSeq" id="XP_031329278.1">
    <property type="nucleotide sequence ID" value="XM_031473418.1"/>
</dbReference>
<reference evidence="3" key="1">
    <citation type="journal article" date="2016" name="Sci. Rep.">
        <title>Molecular characterization of firefly nuptial gifts: a multi-omics approach sheds light on postcopulatory sexual selection.</title>
        <authorList>
            <person name="Al-Wathiqui N."/>
            <person name="Fallon T.R."/>
            <person name="South A."/>
            <person name="Weng J.K."/>
            <person name="Lewis S.M."/>
        </authorList>
    </citation>
    <scope>NUCLEOTIDE SEQUENCE</scope>
</reference>
<dbReference type="AlphaFoldDB" id="A0A1Y1MY92"/>
<dbReference type="GO" id="GO:0003950">
    <property type="term" value="F:NAD+ poly-ADP-ribosyltransferase activity"/>
    <property type="evidence" value="ECO:0007669"/>
    <property type="project" value="UniProtKB-UniRule"/>
</dbReference>
<dbReference type="RefSeq" id="XP_031329279.1">
    <property type="nucleotide sequence ID" value="XM_031473419.1"/>
</dbReference>
<dbReference type="RefSeq" id="XP_031329283.1">
    <property type="nucleotide sequence ID" value="XM_031473423.1"/>
</dbReference>
<evidence type="ECO:0000313" key="3">
    <source>
        <dbReference type="EMBL" id="JAV89355.1"/>
    </source>
</evidence>